<dbReference type="InterPro" id="IPR051733">
    <property type="entry name" value="WD_repeat_DCAF13/WDSOF1"/>
</dbReference>
<organism evidence="12 13">
    <name type="scientific">Gryllus longicercus</name>
    <dbReference type="NCBI Taxonomy" id="2509291"/>
    <lineage>
        <taxon>Eukaryota</taxon>
        <taxon>Metazoa</taxon>
        <taxon>Ecdysozoa</taxon>
        <taxon>Arthropoda</taxon>
        <taxon>Hexapoda</taxon>
        <taxon>Insecta</taxon>
        <taxon>Pterygota</taxon>
        <taxon>Neoptera</taxon>
        <taxon>Polyneoptera</taxon>
        <taxon>Orthoptera</taxon>
        <taxon>Ensifera</taxon>
        <taxon>Gryllidea</taxon>
        <taxon>Grylloidea</taxon>
        <taxon>Gryllidae</taxon>
        <taxon>Gryllinae</taxon>
        <taxon>Gryllus</taxon>
    </lineage>
</organism>
<dbReference type="PROSITE" id="PS00678">
    <property type="entry name" value="WD_REPEATS_1"/>
    <property type="match status" value="2"/>
</dbReference>
<feature type="repeat" description="WD" evidence="9">
    <location>
        <begin position="105"/>
        <end position="140"/>
    </location>
</feature>
<dbReference type="PANTHER" id="PTHR22851">
    <property type="entry name" value="U3 SMALL NUCLEOLAR RNA U3 SNORNA ASSOCIATED PROTEIN"/>
    <property type="match status" value="1"/>
</dbReference>
<dbReference type="AlphaFoldDB" id="A0AAN9VS79"/>
<gene>
    <name evidence="12" type="ORF">R5R35_012768</name>
</gene>
<comment type="subcellular location">
    <subcellularLocation>
        <location evidence="1">Nucleus</location>
        <location evidence="1">Nucleolus</location>
    </subcellularLocation>
</comment>
<name>A0AAN9VS79_9ORTH</name>
<evidence type="ECO:0000256" key="3">
    <source>
        <dbReference type="ARBA" id="ARBA00021762"/>
    </source>
</evidence>
<evidence type="ECO:0000256" key="2">
    <source>
        <dbReference type="ARBA" id="ARBA00005649"/>
    </source>
</evidence>
<comment type="similarity">
    <text evidence="2">Belongs to the WD repeat DCAF13/WDSOF1 family.</text>
</comment>
<accession>A0AAN9VS79</accession>
<dbReference type="SUPFAM" id="SSF50978">
    <property type="entry name" value="WD40 repeat-like"/>
    <property type="match status" value="1"/>
</dbReference>
<feature type="compositionally biased region" description="Basic and acidic residues" evidence="10">
    <location>
        <begin position="433"/>
        <end position="445"/>
    </location>
</feature>
<dbReference type="Pfam" id="PF04158">
    <property type="entry name" value="Sof1"/>
    <property type="match status" value="1"/>
</dbReference>
<evidence type="ECO:0000313" key="12">
    <source>
        <dbReference type="EMBL" id="KAK7863154.1"/>
    </source>
</evidence>
<dbReference type="EMBL" id="JAZDUA010000238">
    <property type="protein sequence ID" value="KAK7863154.1"/>
    <property type="molecule type" value="Genomic_DNA"/>
</dbReference>
<dbReference type="InterPro" id="IPR036322">
    <property type="entry name" value="WD40_repeat_dom_sf"/>
</dbReference>
<evidence type="ECO:0000256" key="8">
    <source>
        <dbReference type="ARBA" id="ARBA00032239"/>
    </source>
</evidence>
<dbReference type="PROSITE" id="PS50082">
    <property type="entry name" value="WD_REPEATS_2"/>
    <property type="match status" value="4"/>
</dbReference>
<protein>
    <recommendedName>
        <fullName evidence="3">DDB1- and CUL4-associated factor 13</fullName>
    </recommendedName>
    <alternativeName>
        <fullName evidence="8">WD repeat and SOF domain-containing protein 1</fullName>
    </alternativeName>
</protein>
<sequence>MRVKVLCRNPDEYLRETKRDIFKVPRNYSPELHPLEGPREYTRALNAIKLERVFAKPFVGNLDGHREGVTCFGKHPERLSLVSSGSYDGEVCFWDLPSQTCVRRFQAHSGFVRGLTFVPDGNGLLSVGDDKTVKTWNTDSLFDSNEEPIETRISKTVLTGITHHQKKDIFATCGEACLLWEETRNSPIQVYEWGVDTLLDVTFNAVETDLLLSCASDRSIIIYDVRDCGPVKKFVMSLRTNKLCWNPMEATVFTCANEDYNLYTFDVRNLRSAVQVHKNHVSAVTCVDYAPTGREFVSGSFDKSIRIFEIDKANSRDIYHTKRMQHVTSVAWSLDNKYVLSGSDEMNVRVWKARASEKLGALRPREKNALNYSAALREKYASHPQIKRIARHRQVPKHIQHAKKELSVIRTKLVRKEINRRKHAKPGAEEPYVPERKKSVIDVQQ</sequence>
<evidence type="ECO:0000256" key="5">
    <source>
        <dbReference type="ARBA" id="ARBA00022737"/>
    </source>
</evidence>
<keyword evidence="4 9" id="KW-0853">WD repeat</keyword>
<dbReference type="Gene3D" id="2.130.10.10">
    <property type="entry name" value="YVTN repeat-like/Quinoprotein amine dehydrogenase"/>
    <property type="match status" value="2"/>
</dbReference>
<feature type="repeat" description="WD" evidence="9">
    <location>
        <begin position="320"/>
        <end position="361"/>
    </location>
</feature>
<feature type="repeat" description="WD" evidence="9">
    <location>
        <begin position="277"/>
        <end position="318"/>
    </location>
</feature>
<dbReference type="CDD" id="cd00200">
    <property type="entry name" value="WD40"/>
    <property type="match status" value="1"/>
</dbReference>
<dbReference type="SMART" id="SM00320">
    <property type="entry name" value="WD40"/>
    <property type="match status" value="5"/>
</dbReference>
<reference evidence="12 13" key="1">
    <citation type="submission" date="2024-03" db="EMBL/GenBank/DDBJ databases">
        <title>The genome assembly and annotation of the cricket Gryllus longicercus Weissman &amp; Gray.</title>
        <authorList>
            <person name="Szrajer S."/>
            <person name="Gray D."/>
            <person name="Ylla G."/>
        </authorList>
    </citation>
    <scope>NUCLEOTIDE SEQUENCE [LARGE SCALE GENOMIC DNA]</scope>
    <source>
        <strain evidence="12">DAG 2021-001</strain>
        <tissue evidence="12">Whole body minus gut</tissue>
    </source>
</reference>
<dbReference type="GO" id="GO:0032040">
    <property type="term" value="C:small-subunit processome"/>
    <property type="evidence" value="ECO:0007669"/>
    <property type="project" value="TreeGrafter"/>
</dbReference>
<evidence type="ECO:0000256" key="9">
    <source>
        <dbReference type="PROSITE-ProRule" id="PRU00221"/>
    </source>
</evidence>
<evidence type="ECO:0000256" key="7">
    <source>
        <dbReference type="ARBA" id="ARBA00023274"/>
    </source>
</evidence>
<evidence type="ECO:0000259" key="11">
    <source>
        <dbReference type="Pfam" id="PF04158"/>
    </source>
</evidence>
<evidence type="ECO:0000313" key="13">
    <source>
        <dbReference type="Proteomes" id="UP001378592"/>
    </source>
</evidence>
<dbReference type="PANTHER" id="PTHR22851:SF0">
    <property type="entry name" value="DDB1- AND CUL4-ASSOCIATED FACTOR 13"/>
    <property type="match status" value="1"/>
</dbReference>
<dbReference type="InterPro" id="IPR001680">
    <property type="entry name" value="WD40_rpt"/>
</dbReference>
<comment type="caution">
    <text evidence="12">The sequence shown here is derived from an EMBL/GenBank/DDBJ whole genome shotgun (WGS) entry which is preliminary data.</text>
</comment>
<dbReference type="GO" id="GO:0000462">
    <property type="term" value="P:maturation of SSU-rRNA from tricistronic rRNA transcript (SSU-rRNA, 5.8S rRNA, LSU-rRNA)"/>
    <property type="evidence" value="ECO:0007669"/>
    <property type="project" value="TreeGrafter"/>
</dbReference>
<proteinExistence type="inferred from homology"/>
<dbReference type="FunFam" id="2.130.10.10:FF:000132">
    <property type="entry name" value="DDB1- and CUL4-associated factor 13"/>
    <property type="match status" value="1"/>
</dbReference>
<keyword evidence="6" id="KW-0539">Nucleus</keyword>
<feature type="region of interest" description="Disordered" evidence="10">
    <location>
        <begin position="420"/>
        <end position="445"/>
    </location>
</feature>
<dbReference type="Pfam" id="PF00400">
    <property type="entry name" value="WD40"/>
    <property type="match status" value="4"/>
</dbReference>
<keyword evidence="13" id="KW-1185">Reference proteome</keyword>
<dbReference type="Proteomes" id="UP001378592">
    <property type="component" value="Unassembled WGS sequence"/>
</dbReference>
<feature type="repeat" description="WD" evidence="9">
    <location>
        <begin position="62"/>
        <end position="104"/>
    </location>
</feature>
<dbReference type="InterPro" id="IPR019775">
    <property type="entry name" value="WD40_repeat_CS"/>
</dbReference>
<keyword evidence="5" id="KW-0677">Repeat</keyword>
<feature type="domain" description="Sof1-like protein" evidence="11">
    <location>
        <begin position="353"/>
        <end position="440"/>
    </location>
</feature>
<dbReference type="InterPro" id="IPR007287">
    <property type="entry name" value="Sof1"/>
</dbReference>
<evidence type="ECO:0000256" key="6">
    <source>
        <dbReference type="ARBA" id="ARBA00023242"/>
    </source>
</evidence>
<evidence type="ECO:0000256" key="10">
    <source>
        <dbReference type="SAM" id="MobiDB-lite"/>
    </source>
</evidence>
<evidence type="ECO:0000256" key="4">
    <source>
        <dbReference type="ARBA" id="ARBA00022574"/>
    </source>
</evidence>
<dbReference type="InterPro" id="IPR015943">
    <property type="entry name" value="WD40/YVTN_repeat-like_dom_sf"/>
</dbReference>
<evidence type="ECO:0000256" key="1">
    <source>
        <dbReference type="ARBA" id="ARBA00004604"/>
    </source>
</evidence>
<dbReference type="PROSITE" id="PS50294">
    <property type="entry name" value="WD_REPEATS_REGION"/>
    <property type="match status" value="3"/>
</dbReference>
<keyword evidence="7" id="KW-0687">Ribonucleoprotein</keyword>